<organism evidence="2 3">
    <name type="scientific">Zopfia rhizophila CBS 207.26</name>
    <dbReference type="NCBI Taxonomy" id="1314779"/>
    <lineage>
        <taxon>Eukaryota</taxon>
        <taxon>Fungi</taxon>
        <taxon>Dikarya</taxon>
        <taxon>Ascomycota</taxon>
        <taxon>Pezizomycotina</taxon>
        <taxon>Dothideomycetes</taxon>
        <taxon>Dothideomycetes incertae sedis</taxon>
        <taxon>Zopfiaceae</taxon>
        <taxon>Zopfia</taxon>
    </lineage>
</organism>
<feature type="region of interest" description="Disordered" evidence="1">
    <location>
        <begin position="19"/>
        <end position="56"/>
    </location>
</feature>
<gene>
    <name evidence="2" type="ORF">K469DRAFT_715287</name>
</gene>
<keyword evidence="3" id="KW-1185">Reference proteome</keyword>
<protein>
    <submittedName>
        <fullName evidence="2">Uncharacterized protein</fullName>
    </submittedName>
</protein>
<evidence type="ECO:0000313" key="2">
    <source>
        <dbReference type="EMBL" id="KAF2193240.1"/>
    </source>
</evidence>
<evidence type="ECO:0000313" key="3">
    <source>
        <dbReference type="Proteomes" id="UP000800200"/>
    </source>
</evidence>
<dbReference type="Proteomes" id="UP000800200">
    <property type="component" value="Unassembled WGS sequence"/>
</dbReference>
<dbReference type="AlphaFoldDB" id="A0A6A6ET21"/>
<name>A0A6A6ET21_9PEZI</name>
<accession>A0A6A6ET21</accession>
<proteinExistence type="predicted"/>
<evidence type="ECO:0000256" key="1">
    <source>
        <dbReference type="SAM" id="MobiDB-lite"/>
    </source>
</evidence>
<reference evidence="2" key="1">
    <citation type="journal article" date="2020" name="Stud. Mycol.">
        <title>101 Dothideomycetes genomes: a test case for predicting lifestyles and emergence of pathogens.</title>
        <authorList>
            <person name="Haridas S."/>
            <person name="Albert R."/>
            <person name="Binder M."/>
            <person name="Bloem J."/>
            <person name="Labutti K."/>
            <person name="Salamov A."/>
            <person name="Andreopoulos B."/>
            <person name="Baker S."/>
            <person name="Barry K."/>
            <person name="Bills G."/>
            <person name="Bluhm B."/>
            <person name="Cannon C."/>
            <person name="Castanera R."/>
            <person name="Culley D."/>
            <person name="Daum C."/>
            <person name="Ezra D."/>
            <person name="Gonzalez J."/>
            <person name="Henrissat B."/>
            <person name="Kuo A."/>
            <person name="Liang C."/>
            <person name="Lipzen A."/>
            <person name="Lutzoni F."/>
            <person name="Magnuson J."/>
            <person name="Mondo S."/>
            <person name="Nolan M."/>
            <person name="Ohm R."/>
            <person name="Pangilinan J."/>
            <person name="Park H.-J."/>
            <person name="Ramirez L."/>
            <person name="Alfaro M."/>
            <person name="Sun H."/>
            <person name="Tritt A."/>
            <person name="Yoshinaga Y."/>
            <person name="Zwiers L.-H."/>
            <person name="Turgeon B."/>
            <person name="Goodwin S."/>
            <person name="Spatafora J."/>
            <person name="Crous P."/>
            <person name="Grigoriev I."/>
        </authorList>
    </citation>
    <scope>NUCLEOTIDE SEQUENCE</scope>
    <source>
        <strain evidence="2">CBS 207.26</strain>
    </source>
</reference>
<sequence length="92" mass="10274">MGIFTNLINDQHQNFKRYRPYHHPHLSSHQPPQPSAVYPTPSSYPPPLTLPEFHSSSLAHPQYGTRDCHLAYSPNTPAAAALSLVAVPNMPY</sequence>
<dbReference type="EMBL" id="ML994614">
    <property type="protein sequence ID" value="KAF2193240.1"/>
    <property type="molecule type" value="Genomic_DNA"/>
</dbReference>